<reference evidence="3 4" key="1">
    <citation type="submission" date="2019-05" db="EMBL/GenBank/DDBJ databases">
        <title>Nakamurella sp. N5BH11, whole genome shotgun sequence.</title>
        <authorList>
            <person name="Tuo L."/>
        </authorList>
    </citation>
    <scope>NUCLEOTIDE SEQUENCE [LARGE SCALE GENOMIC DNA]</scope>
    <source>
        <strain evidence="3 4">N5BH11</strain>
    </source>
</reference>
<feature type="domain" description="WYL" evidence="1">
    <location>
        <begin position="686"/>
        <end position="748"/>
    </location>
</feature>
<name>A0A4U6QMS7_9ACTN</name>
<dbReference type="PROSITE" id="PS52050">
    <property type="entry name" value="WYL"/>
    <property type="match status" value="1"/>
</dbReference>
<dbReference type="Pfam" id="PF13625">
    <property type="entry name" value="Helicase_C_3"/>
    <property type="match status" value="1"/>
</dbReference>
<dbReference type="InterPro" id="IPR032830">
    <property type="entry name" value="XPB/Ssl2_N"/>
</dbReference>
<dbReference type="EMBL" id="SZZH01000001">
    <property type="protein sequence ID" value="TKV61954.1"/>
    <property type="molecule type" value="Genomic_DNA"/>
</dbReference>
<evidence type="ECO:0000313" key="4">
    <source>
        <dbReference type="Proteomes" id="UP000306985"/>
    </source>
</evidence>
<dbReference type="Proteomes" id="UP000306985">
    <property type="component" value="Unassembled WGS sequence"/>
</dbReference>
<keyword evidence="4" id="KW-1185">Reference proteome</keyword>
<comment type="caution">
    <text evidence="3">The sequence shown here is derived from an EMBL/GenBank/DDBJ whole genome shotgun (WGS) entry which is preliminary data.</text>
</comment>
<sequence length="760" mass="79189">MVSTLDWLRARTDEEIVGLLRSRPDLAVPAPTDLAVLAGRLNTSPSVWRAMEGLDAFAVLVLTALTVAEAHSRAVPPERVVALLGSGVDADDVSPVLVQLESLALVRRTDDGELLLPPAVAAALGPHPAGLGAPGSVTPAEAAERLAQLSAADRAVLDKLNAGTPRGSMGRSSSPVARAVKDLVQTGLLRRVDPDTVELPREVGLALRGDHPLGPVRTVAPSAGVVDRGVATVDGTGGGQALAALDRWHRLLEAVGANPAPQLKSGGMGVRDLRRIARTVGVEEDVAALDIEVLAAAGLLGTSDPRVPARAARGAASWGAPSWTPTSLVDALWAGPEENAWALLALTWLDLRRNPGRIGARDVSGKVITPLAAEVAWTRGPAERRSVLRELAALPAGSGMGEAALADLLGWRSPLRPAEHRAAVLSSTLREATSIGIVAFDALTTAGRALLDADTETAARALTAALPAPVEQFLVQADLTVVAPGRLTPELAGRLAESADVESAGSATVFRVTPESLRRALDRGVTAADLHQLFTTYSATPVPQALTYLVDDVARRYGVLRVGAAATYLRSDDPALIDQAIAATAALAVPLRRLAPTVAISTAAGEELLTALRGAGLDPAAEDAAGTVVDIRPRPHRVTAEATPHRGWTEPPVVPAQQLADLVGRMRSADRAAARGDRPTDRGPAETVALLASAIEERGAVWIGYAESDGTTTRRRVEPVNLFDGSLVAFDVLRSKVRVFALHRVVTVDRIPAAEQTPSA</sequence>
<evidence type="ECO:0000259" key="2">
    <source>
        <dbReference type="Pfam" id="PF13625"/>
    </source>
</evidence>
<evidence type="ECO:0000259" key="1">
    <source>
        <dbReference type="Pfam" id="PF13280"/>
    </source>
</evidence>
<dbReference type="Pfam" id="PF13280">
    <property type="entry name" value="WYL"/>
    <property type="match status" value="1"/>
</dbReference>
<protein>
    <submittedName>
        <fullName evidence="3">DNA-binding protein</fullName>
    </submittedName>
</protein>
<dbReference type="OrthoDB" id="3415124at2"/>
<organism evidence="3 4">
    <name type="scientific">Nakamurella flava</name>
    <dbReference type="NCBI Taxonomy" id="2576308"/>
    <lineage>
        <taxon>Bacteria</taxon>
        <taxon>Bacillati</taxon>
        <taxon>Actinomycetota</taxon>
        <taxon>Actinomycetes</taxon>
        <taxon>Nakamurellales</taxon>
        <taxon>Nakamurellaceae</taxon>
        <taxon>Nakamurella</taxon>
    </lineage>
</organism>
<dbReference type="GO" id="GO:0003677">
    <property type="term" value="F:DNA binding"/>
    <property type="evidence" value="ECO:0007669"/>
    <property type="project" value="UniProtKB-KW"/>
</dbReference>
<dbReference type="RefSeq" id="WP_137449259.1">
    <property type="nucleotide sequence ID" value="NZ_SZZH01000001.1"/>
</dbReference>
<accession>A0A4U6QMS7</accession>
<dbReference type="InterPro" id="IPR026881">
    <property type="entry name" value="WYL_dom"/>
</dbReference>
<proteinExistence type="predicted"/>
<keyword evidence="3" id="KW-0238">DNA-binding</keyword>
<feature type="domain" description="Helicase XPB/Ssl2 N-terminal" evidence="2">
    <location>
        <begin position="473"/>
        <end position="595"/>
    </location>
</feature>
<evidence type="ECO:0000313" key="3">
    <source>
        <dbReference type="EMBL" id="TKV61954.1"/>
    </source>
</evidence>
<dbReference type="AlphaFoldDB" id="A0A4U6QMS7"/>
<gene>
    <name evidence="3" type="ORF">FDO65_10635</name>
</gene>